<dbReference type="InterPro" id="IPR020610">
    <property type="entry name" value="Thiolase_AS"/>
</dbReference>
<feature type="active site" description="Acyl-thioester intermediate" evidence="6">
    <location>
        <position position="88"/>
    </location>
</feature>
<dbReference type="OrthoDB" id="9764892at2"/>
<gene>
    <name evidence="10" type="ORF">BVG16_04965</name>
</gene>
<dbReference type="PROSITE" id="PS00098">
    <property type="entry name" value="THIOLASE_1"/>
    <property type="match status" value="1"/>
</dbReference>
<dbReference type="NCBIfam" id="TIGR01930">
    <property type="entry name" value="AcCoA-C-Actrans"/>
    <property type="match status" value="1"/>
</dbReference>
<proteinExistence type="inferred from homology"/>
<keyword evidence="4 7" id="KW-0012">Acyltransferase</keyword>
<dbReference type="CDD" id="cd00751">
    <property type="entry name" value="thiolase"/>
    <property type="match status" value="1"/>
</dbReference>
<dbReference type="Gene3D" id="3.40.47.10">
    <property type="match status" value="2"/>
</dbReference>
<dbReference type="Pfam" id="PF02803">
    <property type="entry name" value="Thiolase_C"/>
    <property type="match status" value="1"/>
</dbReference>
<dbReference type="STRING" id="1324314.BVG16_04965"/>
<evidence type="ECO:0000259" key="9">
    <source>
        <dbReference type="Pfam" id="PF02803"/>
    </source>
</evidence>
<dbReference type="SUPFAM" id="SSF53901">
    <property type="entry name" value="Thiolase-like"/>
    <property type="match status" value="2"/>
</dbReference>
<dbReference type="EC" id="2.3.1.9" evidence="2"/>
<evidence type="ECO:0000256" key="6">
    <source>
        <dbReference type="PIRSR" id="PIRSR000429-1"/>
    </source>
</evidence>
<feature type="active site" description="Proton acceptor" evidence="6">
    <location>
        <position position="349"/>
    </location>
</feature>
<protein>
    <recommendedName>
        <fullName evidence="2">acetyl-CoA C-acetyltransferase</fullName>
        <ecNumber evidence="2">2.3.1.9</ecNumber>
    </recommendedName>
    <alternativeName>
        <fullName evidence="5">Acetoacetyl-CoA thiolase</fullName>
    </alternativeName>
</protein>
<feature type="domain" description="Thiolase N-terminal" evidence="8">
    <location>
        <begin position="5"/>
        <end position="262"/>
    </location>
</feature>
<feature type="active site" description="Proton acceptor" evidence="6">
    <location>
        <position position="379"/>
    </location>
</feature>
<accession>A0A1T2XJS0</accession>
<dbReference type="PROSITE" id="PS00099">
    <property type="entry name" value="THIOLASE_3"/>
    <property type="match status" value="1"/>
</dbReference>
<dbReference type="Pfam" id="PF00108">
    <property type="entry name" value="Thiolase_N"/>
    <property type="match status" value="1"/>
</dbReference>
<keyword evidence="11" id="KW-1185">Reference proteome</keyword>
<dbReference type="PANTHER" id="PTHR18919">
    <property type="entry name" value="ACETYL-COA C-ACYLTRANSFERASE"/>
    <property type="match status" value="1"/>
</dbReference>
<comment type="similarity">
    <text evidence="1 7">Belongs to the thiolase-like superfamily. Thiolase family.</text>
</comment>
<evidence type="ECO:0000256" key="3">
    <source>
        <dbReference type="ARBA" id="ARBA00022679"/>
    </source>
</evidence>
<dbReference type="InterPro" id="IPR002155">
    <property type="entry name" value="Thiolase"/>
</dbReference>
<organism evidence="10 11">
    <name type="scientific">Paenibacillus selenitireducens</name>
    <dbReference type="NCBI Taxonomy" id="1324314"/>
    <lineage>
        <taxon>Bacteria</taxon>
        <taxon>Bacillati</taxon>
        <taxon>Bacillota</taxon>
        <taxon>Bacilli</taxon>
        <taxon>Bacillales</taxon>
        <taxon>Paenibacillaceae</taxon>
        <taxon>Paenibacillus</taxon>
    </lineage>
</organism>
<evidence type="ECO:0000256" key="1">
    <source>
        <dbReference type="ARBA" id="ARBA00010982"/>
    </source>
</evidence>
<evidence type="ECO:0000313" key="11">
    <source>
        <dbReference type="Proteomes" id="UP000190188"/>
    </source>
</evidence>
<evidence type="ECO:0000256" key="2">
    <source>
        <dbReference type="ARBA" id="ARBA00012705"/>
    </source>
</evidence>
<dbReference type="InterPro" id="IPR020616">
    <property type="entry name" value="Thiolase_N"/>
</dbReference>
<feature type="domain" description="Thiolase C-terminal" evidence="9">
    <location>
        <begin position="271"/>
        <end position="391"/>
    </location>
</feature>
<dbReference type="PANTHER" id="PTHR18919:SF107">
    <property type="entry name" value="ACETYL-COA ACETYLTRANSFERASE, CYTOSOLIC"/>
    <property type="match status" value="1"/>
</dbReference>
<dbReference type="GO" id="GO:0003985">
    <property type="term" value="F:acetyl-CoA C-acetyltransferase activity"/>
    <property type="evidence" value="ECO:0007669"/>
    <property type="project" value="UniProtKB-EC"/>
</dbReference>
<comment type="caution">
    <text evidence="10">The sequence shown here is derived from an EMBL/GenBank/DDBJ whole genome shotgun (WGS) entry which is preliminary data.</text>
</comment>
<dbReference type="PIRSF" id="PIRSF000429">
    <property type="entry name" value="Ac-CoA_Ac_transf"/>
    <property type="match status" value="1"/>
</dbReference>
<dbReference type="InterPro" id="IPR020617">
    <property type="entry name" value="Thiolase_C"/>
</dbReference>
<dbReference type="Proteomes" id="UP000190188">
    <property type="component" value="Unassembled WGS sequence"/>
</dbReference>
<dbReference type="FunFam" id="3.40.47.10:FF:000010">
    <property type="entry name" value="Acetyl-CoA acetyltransferase (Thiolase)"/>
    <property type="match status" value="1"/>
</dbReference>
<sequence length="394" mass="41501">MGEAVITSAVRTPIGSMMGVYQQVSAVELGALTLREAMARSQIESGQVEQIWMGNVLQAGAGQNPARQAGFMAAVPVHVPAATLNFVCGSGLMAVMLGAQSIRADESSIVLAGGMENMSQAPYVLKQARGGYRIGDGQLIDSIMHDGLRCAIADVPMGVTAERLAERFAIGRDEQDAFALSSQVKAAQAVAEQCFAEELVTVRYTDRKGSTVTVEQDEHPRAGMTLQILGKLKPSFEQGGTVTPGNASGINDGAAAIVLSSEQRARELHLQPIARIRGYAHVGIEPEWMGLGPVPAIRKALQRAGLRMQDVDLFELNEAFAVQTLAVMRELDIDPAKINVHGGAIALGHPIGASGTRILVTLLHAMKQRNVRTGVAALCVGGGHGIAIVVEAMA</sequence>
<dbReference type="PROSITE" id="PS00737">
    <property type="entry name" value="THIOLASE_2"/>
    <property type="match status" value="1"/>
</dbReference>
<evidence type="ECO:0000313" key="10">
    <source>
        <dbReference type="EMBL" id="OPA80104.1"/>
    </source>
</evidence>
<evidence type="ECO:0000256" key="4">
    <source>
        <dbReference type="ARBA" id="ARBA00023315"/>
    </source>
</evidence>
<dbReference type="InterPro" id="IPR020613">
    <property type="entry name" value="Thiolase_CS"/>
</dbReference>
<evidence type="ECO:0000256" key="7">
    <source>
        <dbReference type="RuleBase" id="RU003557"/>
    </source>
</evidence>
<dbReference type="InterPro" id="IPR020615">
    <property type="entry name" value="Thiolase_acyl_enz_int_AS"/>
</dbReference>
<dbReference type="AlphaFoldDB" id="A0A1T2XJS0"/>
<name>A0A1T2XJS0_9BACL</name>
<dbReference type="RefSeq" id="WP_078497449.1">
    <property type="nucleotide sequence ID" value="NZ_MSZX01000002.1"/>
</dbReference>
<evidence type="ECO:0000259" key="8">
    <source>
        <dbReference type="Pfam" id="PF00108"/>
    </source>
</evidence>
<dbReference type="EMBL" id="MSZX01000002">
    <property type="protein sequence ID" value="OPA80104.1"/>
    <property type="molecule type" value="Genomic_DNA"/>
</dbReference>
<reference evidence="10 11" key="1">
    <citation type="submission" date="2017-01" db="EMBL/GenBank/DDBJ databases">
        <title>Genome analysis of Paenibacillus selenitrireducens ES3-24.</title>
        <authorList>
            <person name="Xu D."/>
            <person name="Yao R."/>
            <person name="Zheng S."/>
        </authorList>
    </citation>
    <scope>NUCLEOTIDE SEQUENCE [LARGE SCALE GENOMIC DNA]</scope>
    <source>
        <strain evidence="10 11">ES3-24</strain>
    </source>
</reference>
<dbReference type="InterPro" id="IPR016039">
    <property type="entry name" value="Thiolase-like"/>
</dbReference>
<keyword evidence="3 7" id="KW-0808">Transferase</keyword>
<evidence type="ECO:0000256" key="5">
    <source>
        <dbReference type="ARBA" id="ARBA00030755"/>
    </source>
</evidence>